<evidence type="ECO:0000256" key="7">
    <source>
        <dbReference type="SAM" id="MobiDB-lite"/>
    </source>
</evidence>
<evidence type="ECO:0000256" key="5">
    <source>
        <dbReference type="ARBA" id="ARBA00023274"/>
    </source>
</evidence>
<comment type="caution">
    <text evidence="9">The sequence shown here is derived from an EMBL/GenBank/DDBJ whole genome shotgun (WGS) entry which is preliminary data.</text>
</comment>
<keyword evidence="4" id="KW-0496">Mitochondrion</keyword>
<dbReference type="Proteomes" id="UP001255856">
    <property type="component" value="Unassembled WGS sequence"/>
</dbReference>
<comment type="subcellular location">
    <subcellularLocation>
        <location evidence="1">Mitochondrion</location>
    </subcellularLocation>
</comment>
<feature type="domain" description="Ribosomal protein/NADH dehydrogenase" evidence="8">
    <location>
        <begin position="18"/>
        <end position="91"/>
    </location>
</feature>
<gene>
    <name evidence="9" type="ORF">QBZ16_003224</name>
</gene>
<dbReference type="InterPro" id="IPR039927">
    <property type="entry name" value="Ribosomal_mL43"/>
</dbReference>
<keyword evidence="3" id="KW-0689">Ribosomal protein</keyword>
<proteinExistence type="inferred from homology"/>
<evidence type="ECO:0000256" key="3">
    <source>
        <dbReference type="ARBA" id="ARBA00022980"/>
    </source>
</evidence>
<accession>A0AAD9IJN0</accession>
<keyword evidence="10" id="KW-1185">Reference proteome</keyword>
<feature type="region of interest" description="Disordered" evidence="7">
    <location>
        <begin position="92"/>
        <end position="126"/>
    </location>
</feature>
<evidence type="ECO:0000256" key="1">
    <source>
        <dbReference type="ARBA" id="ARBA00004173"/>
    </source>
</evidence>
<dbReference type="InterPro" id="IPR007741">
    <property type="entry name" value="Ribosomal_mL43/mS25/NADH_DH"/>
</dbReference>
<comment type="similarity">
    <text evidence="2">Belongs to the mitochondrion-specific ribosomal protein mL43 family.</text>
</comment>
<name>A0AAD9IJN0_PROWI</name>
<dbReference type="PANTHER" id="PTHR21396">
    <property type="entry name" value="39S RIBOSOMAL PROTEIN L43"/>
    <property type="match status" value="1"/>
</dbReference>
<organism evidence="9 10">
    <name type="scientific">Prototheca wickerhamii</name>
    <dbReference type="NCBI Taxonomy" id="3111"/>
    <lineage>
        <taxon>Eukaryota</taxon>
        <taxon>Viridiplantae</taxon>
        <taxon>Chlorophyta</taxon>
        <taxon>core chlorophytes</taxon>
        <taxon>Trebouxiophyceae</taxon>
        <taxon>Chlorellales</taxon>
        <taxon>Chlorellaceae</taxon>
        <taxon>Prototheca</taxon>
    </lineage>
</organism>
<feature type="compositionally biased region" description="Polar residues" evidence="7">
    <location>
        <begin position="92"/>
        <end position="112"/>
    </location>
</feature>
<dbReference type="SMART" id="SM00916">
    <property type="entry name" value="L51_S25_CI-B8"/>
    <property type="match status" value="1"/>
</dbReference>
<dbReference type="Pfam" id="PF05047">
    <property type="entry name" value="L51_S25_CI-B8"/>
    <property type="match status" value="1"/>
</dbReference>
<dbReference type="AlphaFoldDB" id="A0AAD9IJN0"/>
<dbReference type="GO" id="GO:0003735">
    <property type="term" value="F:structural constituent of ribosome"/>
    <property type="evidence" value="ECO:0007669"/>
    <property type="project" value="InterPro"/>
</dbReference>
<dbReference type="GO" id="GO:0005762">
    <property type="term" value="C:mitochondrial large ribosomal subunit"/>
    <property type="evidence" value="ECO:0007669"/>
    <property type="project" value="TreeGrafter"/>
</dbReference>
<keyword evidence="5" id="KW-0687">Ribonucleoprotein</keyword>
<dbReference type="PANTHER" id="PTHR21396:SF2">
    <property type="entry name" value="LARGE RIBOSOMAL SUBUNIT PROTEIN ML43"/>
    <property type="match status" value="1"/>
</dbReference>
<evidence type="ECO:0000259" key="8">
    <source>
        <dbReference type="SMART" id="SM00916"/>
    </source>
</evidence>
<sequence>MSRLGVWQLRKLVLNYCEFSGSSRGVRAFVGEMWPEFVAKNPELDATAKLLPGRHPNLTAHFLNGTVRTVGLRNATPQEVLRQAGYLRSSTGRKTSLQVKQRQVSRNPSIQGRWTPEVQDALKAQA</sequence>
<dbReference type="GO" id="GO:0032543">
    <property type="term" value="P:mitochondrial translation"/>
    <property type="evidence" value="ECO:0007669"/>
    <property type="project" value="InterPro"/>
</dbReference>
<dbReference type="EMBL" id="JASFZW010000004">
    <property type="protein sequence ID" value="KAK2078384.1"/>
    <property type="molecule type" value="Genomic_DNA"/>
</dbReference>
<evidence type="ECO:0000256" key="6">
    <source>
        <dbReference type="ARBA" id="ARBA00035188"/>
    </source>
</evidence>
<dbReference type="Gene3D" id="3.40.30.10">
    <property type="entry name" value="Glutaredoxin"/>
    <property type="match status" value="1"/>
</dbReference>
<evidence type="ECO:0000256" key="4">
    <source>
        <dbReference type="ARBA" id="ARBA00023128"/>
    </source>
</evidence>
<protein>
    <recommendedName>
        <fullName evidence="6">Large ribosomal subunit protein mL43</fullName>
    </recommendedName>
</protein>
<evidence type="ECO:0000313" key="10">
    <source>
        <dbReference type="Proteomes" id="UP001255856"/>
    </source>
</evidence>
<evidence type="ECO:0000256" key="2">
    <source>
        <dbReference type="ARBA" id="ARBA00006073"/>
    </source>
</evidence>
<dbReference type="InterPro" id="IPR036249">
    <property type="entry name" value="Thioredoxin-like_sf"/>
</dbReference>
<evidence type="ECO:0000313" key="9">
    <source>
        <dbReference type="EMBL" id="KAK2078384.1"/>
    </source>
</evidence>
<dbReference type="SUPFAM" id="SSF52833">
    <property type="entry name" value="Thioredoxin-like"/>
    <property type="match status" value="1"/>
</dbReference>
<reference evidence="9" key="1">
    <citation type="submission" date="2021-01" db="EMBL/GenBank/DDBJ databases">
        <authorList>
            <person name="Eckstrom K.M.E."/>
        </authorList>
    </citation>
    <scope>NUCLEOTIDE SEQUENCE</scope>
    <source>
        <strain evidence="9">UVCC 0001</strain>
    </source>
</reference>